<comment type="catalytic activity">
    <reaction evidence="11">
        <text>isopentenyl diphosphate = dimethylallyl diphosphate</text>
        <dbReference type="Rhea" id="RHEA:23284"/>
        <dbReference type="ChEBI" id="CHEBI:57623"/>
        <dbReference type="ChEBI" id="CHEBI:128769"/>
        <dbReference type="EC" id="5.3.3.2"/>
    </reaction>
</comment>
<comment type="subunit">
    <text evidence="10 11">Homooctamer. Dimer of tetramers.</text>
</comment>
<evidence type="ECO:0000313" key="15">
    <source>
        <dbReference type="Proteomes" id="UP000321157"/>
    </source>
</evidence>
<keyword evidence="2 11" id="KW-0963">Cytoplasm</keyword>
<feature type="binding site" evidence="11">
    <location>
        <position position="183"/>
    </location>
    <ligand>
        <name>FMN</name>
        <dbReference type="ChEBI" id="CHEBI:58210"/>
    </ligand>
</feature>
<dbReference type="InterPro" id="IPR013785">
    <property type="entry name" value="Aldolase_TIM"/>
</dbReference>
<feature type="binding site" evidence="11">
    <location>
        <position position="92"/>
    </location>
    <ligand>
        <name>FMN</name>
        <dbReference type="ChEBI" id="CHEBI:58210"/>
    </ligand>
</feature>
<feature type="binding site" evidence="11">
    <location>
        <begin position="6"/>
        <end position="7"/>
    </location>
    <ligand>
        <name>substrate</name>
    </ligand>
</feature>
<evidence type="ECO:0000313" key="14">
    <source>
        <dbReference type="EMBL" id="GEN33718.1"/>
    </source>
</evidence>
<feature type="binding site" evidence="11">
    <location>
        <position position="213"/>
    </location>
    <ligand>
        <name>FMN</name>
        <dbReference type="ChEBI" id="CHEBI:58210"/>
    </ligand>
</feature>
<dbReference type="GO" id="GO:0070402">
    <property type="term" value="F:NADPH binding"/>
    <property type="evidence" value="ECO:0007669"/>
    <property type="project" value="UniProtKB-UniRule"/>
</dbReference>
<dbReference type="OrthoDB" id="9795032at2"/>
<keyword evidence="7 11" id="KW-0521">NADP</keyword>
<organism evidence="14 15">
    <name type="scientific">Aneurinibacillus danicus</name>
    <dbReference type="NCBI Taxonomy" id="267746"/>
    <lineage>
        <taxon>Bacteria</taxon>
        <taxon>Bacillati</taxon>
        <taxon>Bacillota</taxon>
        <taxon>Bacilli</taxon>
        <taxon>Bacillales</taxon>
        <taxon>Paenibacillaceae</taxon>
        <taxon>Aneurinibacillus group</taxon>
        <taxon>Aneurinibacillus</taxon>
    </lineage>
</organism>
<accession>A0A511V716</accession>
<feature type="binding site" evidence="11">
    <location>
        <begin position="62"/>
        <end position="64"/>
    </location>
    <ligand>
        <name>FMN</name>
        <dbReference type="ChEBI" id="CHEBI:58210"/>
    </ligand>
</feature>
<gene>
    <name evidence="11 14" type="primary">fni</name>
    <name evidence="14" type="ORF">ADA01nite_11780</name>
</gene>
<comment type="subcellular location">
    <subcellularLocation>
        <location evidence="11">Cytoplasm</location>
    </subcellularLocation>
</comment>
<evidence type="ECO:0000256" key="9">
    <source>
        <dbReference type="ARBA" id="ARBA00023235"/>
    </source>
</evidence>
<keyword evidence="6 11" id="KW-0460">Magnesium</keyword>
<dbReference type="GO" id="GO:0005737">
    <property type="term" value="C:cytoplasm"/>
    <property type="evidence" value="ECO:0007669"/>
    <property type="project" value="UniProtKB-SubCell"/>
</dbReference>
<dbReference type="GO" id="GO:0010181">
    <property type="term" value="F:FMN binding"/>
    <property type="evidence" value="ECO:0007669"/>
    <property type="project" value="UniProtKB-UniRule"/>
</dbReference>
<comment type="function">
    <text evidence="11">Involved in the biosynthesis of isoprenoids. Catalyzes the 1,3-allylic rearrangement of the homoallylic substrate isopentenyl (IPP) to its allylic isomer, dimethylallyl diphosphate (DMAPP).</text>
</comment>
<keyword evidence="4 11" id="KW-0288">FMN</keyword>
<evidence type="ECO:0000256" key="5">
    <source>
        <dbReference type="ARBA" id="ARBA00022723"/>
    </source>
</evidence>
<protein>
    <recommendedName>
        <fullName evidence="11">Isopentenyl-diphosphate delta-isomerase</fullName>
        <shortName evidence="11">IPP isomerase</shortName>
        <ecNumber evidence="11">5.3.3.2</ecNumber>
    </recommendedName>
    <alternativeName>
        <fullName evidence="11">Isopentenyl diphosphate:dimethylallyl diphosphate isomerase</fullName>
    </alternativeName>
    <alternativeName>
        <fullName evidence="11">Isopentenyl pyrophosphate isomerase</fullName>
    </alternativeName>
    <alternativeName>
        <fullName evidence="11">Type 2 isopentenyl diphosphate isomerase</fullName>
        <shortName evidence="11">IDI-2</shortName>
    </alternativeName>
</protein>
<evidence type="ECO:0000256" key="4">
    <source>
        <dbReference type="ARBA" id="ARBA00022643"/>
    </source>
</evidence>
<dbReference type="Pfam" id="PF01070">
    <property type="entry name" value="FMN_dh"/>
    <property type="match status" value="1"/>
</dbReference>
<feature type="region of interest" description="Disordered" evidence="12">
    <location>
        <begin position="1"/>
        <end position="21"/>
    </location>
</feature>
<keyword evidence="3 11" id="KW-0285">Flavoprotein</keyword>
<dbReference type="PANTHER" id="PTHR43665">
    <property type="entry name" value="ISOPENTENYL-DIPHOSPHATE DELTA-ISOMERASE"/>
    <property type="match status" value="1"/>
</dbReference>
<evidence type="ECO:0000256" key="7">
    <source>
        <dbReference type="ARBA" id="ARBA00022857"/>
    </source>
</evidence>
<dbReference type="PIRSF" id="PIRSF003314">
    <property type="entry name" value="IPP_isomerase"/>
    <property type="match status" value="1"/>
</dbReference>
<feature type="domain" description="FMN-dependent dehydrogenase" evidence="13">
    <location>
        <begin position="165"/>
        <end position="322"/>
    </location>
</feature>
<evidence type="ECO:0000256" key="1">
    <source>
        <dbReference type="ARBA" id="ARBA00001917"/>
    </source>
</evidence>
<comment type="cofactor">
    <cofactor evidence="11">
        <name>Mg(2+)</name>
        <dbReference type="ChEBI" id="CHEBI:18420"/>
    </cofactor>
</comment>
<dbReference type="EC" id="5.3.3.2" evidence="11"/>
<dbReference type="InterPro" id="IPR011179">
    <property type="entry name" value="IPdP_isomerase"/>
</dbReference>
<feature type="binding site" evidence="11">
    <location>
        <position position="151"/>
    </location>
    <ligand>
        <name>substrate</name>
    </ligand>
</feature>
<keyword evidence="15" id="KW-1185">Reference proteome</keyword>
<dbReference type="InterPro" id="IPR000262">
    <property type="entry name" value="FMN-dep_DH"/>
</dbReference>
<evidence type="ECO:0000256" key="11">
    <source>
        <dbReference type="HAMAP-Rule" id="MF_00354"/>
    </source>
</evidence>
<name>A0A511V716_9BACL</name>
<dbReference type="GO" id="GO:0016491">
    <property type="term" value="F:oxidoreductase activity"/>
    <property type="evidence" value="ECO:0007669"/>
    <property type="project" value="InterPro"/>
</dbReference>
<dbReference type="GO" id="GO:0008299">
    <property type="term" value="P:isoprenoid biosynthetic process"/>
    <property type="evidence" value="ECO:0007669"/>
    <property type="project" value="UniProtKB-UniRule"/>
</dbReference>
<evidence type="ECO:0000256" key="8">
    <source>
        <dbReference type="ARBA" id="ARBA00023229"/>
    </source>
</evidence>
<feature type="binding site" evidence="11">
    <location>
        <position position="121"/>
    </location>
    <ligand>
        <name>FMN</name>
        <dbReference type="ChEBI" id="CHEBI:58210"/>
    </ligand>
</feature>
<dbReference type="HAMAP" id="MF_00354">
    <property type="entry name" value="Idi_2"/>
    <property type="match status" value="1"/>
</dbReference>
<dbReference type="NCBIfam" id="TIGR02151">
    <property type="entry name" value="IPP_isom_2"/>
    <property type="match status" value="1"/>
</dbReference>
<evidence type="ECO:0000256" key="6">
    <source>
        <dbReference type="ARBA" id="ARBA00022842"/>
    </source>
</evidence>
<comment type="caution">
    <text evidence="14">The sequence shown here is derived from an EMBL/GenBank/DDBJ whole genome shotgun (WGS) entry which is preliminary data.</text>
</comment>
<dbReference type="AlphaFoldDB" id="A0A511V716"/>
<dbReference type="Proteomes" id="UP000321157">
    <property type="component" value="Unassembled WGS sequence"/>
</dbReference>
<keyword evidence="9 11" id="KW-0413">Isomerase</keyword>
<dbReference type="Gene3D" id="3.20.20.70">
    <property type="entry name" value="Aldolase class I"/>
    <property type="match status" value="1"/>
</dbReference>
<feature type="binding site" evidence="11">
    <location>
        <position position="152"/>
    </location>
    <ligand>
        <name>Mg(2+)</name>
        <dbReference type="ChEBI" id="CHEBI:18420"/>
    </ligand>
</feature>
<evidence type="ECO:0000259" key="13">
    <source>
        <dbReference type="Pfam" id="PF01070"/>
    </source>
</evidence>
<feature type="binding site" evidence="11">
    <location>
        <begin position="279"/>
        <end position="280"/>
    </location>
    <ligand>
        <name>FMN</name>
        <dbReference type="ChEBI" id="CHEBI:58210"/>
    </ligand>
</feature>
<evidence type="ECO:0000256" key="10">
    <source>
        <dbReference type="ARBA" id="ARBA00025810"/>
    </source>
</evidence>
<keyword evidence="8 11" id="KW-0414">Isoprene biosynthesis</keyword>
<dbReference type="SUPFAM" id="SSF51395">
    <property type="entry name" value="FMN-linked oxidoreductases"/>
    <property type="match status" value="1"/>
</dbReference>
<dbReference type="GO" id="GO:0000287">
    <property type="term" value="F:magnesium ion binding"/>
    <property type="evidence" value="ECO:0007669"/>
    <property type="project" value="UniProtKB-UniRule"/>
</dbReference>
<proteinExistence type="inferred from homology"/>
<reference evidence="14 15" key="1">
    <citation type="submission" date="2019-07" db="EMBL/GenBank/DDBJ databases">
        <title>Whole genome shotgun sequence of Aneurinibacillus danicus NBRC 102444.</title>
        <authorList>
            <person name="Hosoyama A."/>
            <person name="Uohara A."/>
            <person name="Ohji S."/>
            <person name="Ichikawa N."/>
        </authorList>
    </citation>
    <scope>NUCLEOTIDE SEQUENCE [LARGE SCALE GENOMIC DNA]</scope>
    <source>
        <strain evidence="14 15">NBRC 102444</strain>
    </source>
</reference>
<dbReference type="PANTHER" id="PTHR43665:SF1">
    <property type="entry name" value="ISOPENTENYL-DIPHOSPHATE DELTA-ISOMERASE"/>
    <property type="match status" value="1"/>
</dbReference>
<evidence type="ECO:0000256" key="2">
    <source>
        <dbReference type="ARBA" id="ARBA00022490"/>
    </source>
</evidence>
<dbReference type="CDD" id="cd02811">
    <property type="entry name" value="IDI-2_FMN"/>
    <property type="match status" value="1"/>
</dbReference>
<dbReference type="EMBL" id="BJXX01000052">
    <property type="protein sequence ID" value="GEN33718.1"/>
    <property type="molecule type" value="Genomic_DNA"/>
</dbReference>
<comment type="cofactor">
    <cofactor evidence="1 11">
        <name>FMN</name>
        <dbReference type="ChEBI" id="CHEBI:58210"/>
    </cofactor>
</comment>
<evidence type="ECO:0000256" key="3">
    <source>
        <dbReference type="ARBA" id="ARBA00022630"/>
    </source>
</evidence>
<sequence>MSRTSRKREHVEHALTTGQSGTHGLSDVKFVHNCLPDLAMEQTDMSTCIGGLALSSPIVVNAMTGGASETYSINQSLGIIARETGLALAVGSQMAAIRDSSLVETYRIARREHPHGILFGNLGAEATPEMARRAVEMIEADGLQIHLNVMQELIMPEGERDFSGALRRIEAIVQAVDVPVIVKEVGFGISRETACKLTDCGVAAIDIGGRGGTNFAQIENMRRAQPFAVLNEWGISTAASLLEVATLEVRPDIMATGGIQTGLDTARCLALGASCVGMAGVFLRYAVDGRTEEAIEYVNNLHEELSVIMTALGAPTIAALQRVPLVITGDTYHWAEQRGINCKVFAQRS</sequence>
<comment type="cofactor">
    <cofactor evidence="11">
        <name>NADPH</name>
        <dbReference type="ChEBI" id="CHEBI:57783"/>
    </cofactor>
</comment>
<dbReference type="RefSeq" id="WP_146809043.1">
    <property type="nucleotide sequence ID" value="NZ_BJXX01000052.1"/>
</dbReference>
<comment type="caution">
    <text evidence="11">Lacks conserved residue(s) required for the propagation of feature annotation.</text>
</comment>
<evidence type="ECO:0000256" key="12">
    <source>
        <dbReference type="SAM" id="MobiDB-lite"/>
    </source>
</evidence>
<dbReference type="GO" id="GO:0004452">
    <property type="term" value="F:isopentenyl-diphosphate delta-isomerase activity"/>
    <property type="evidence" value="ECO:0007669"/>
    <property type="project" value="UniProtKB-UniRule"/>
</dbReference>
<comment type="similarity">
    <text evidence="11">Belongs to the IPP isomerase type 2 family.</text>
</comment>
<keyword evidence="5 11" id="KW-0479">Metal-binding</keyword>